<protein>
    <submittedName>
        <fullName evidence="3">Pyridine nucleotide-disulfide oxidoreductase</fullName>
    </submittedName>
</protein>
<dbReference type="PANTHER" id="PTHR40254:SF1">
    <property type="entry name" value="BLR0577 PROTEIN"/>
    <property type="match status" value="1"/>
</dbReference>
<dbReference type="InterPro" id="IPR038732">
    <property type="entry name" value="HpyO/CreE_NAD-binding"/>
</dbReference>
<keyword evidence="4" id="KW-1185">Reference proteome</keyword>
<accession>A0ABX3Z3Q1</accession>
<feature type="compositionally biased region" description="Polar residues" evidence="1">
    <location>
        <begin position="507"/>
        <end position="519"/>
    </location>
</feature>
<dbReference type="EMBL" id="NEFX01000012">
    <property type="protein sequence ID" value="OTW31119.1"/>
    <property type="molecule type" value="Genomic_DNA"/>
</dbReference>
<dbReference type="InterPro" id="IPR052189">
    <property type="entry name" value="L-asp_N-monooxygenase_NS-form"/>
</dbReference>
<dbReference type="Proteomes" id="UP000195208">
    <property type="component" value="Unassembled WGS sequence"/>
</dbReference>
<comment type="caution">
    <text evidence="3">The sequence shown here is derived from an EMBL/GenBank/DDBJ whole genome shotgun (WGS) entry which is preliminary data.</text>
</comment>
<dbReference type="SUPFAM" id="SSF51905">
    <property type="entry name" value="FAD/NAD(P)-binding domain"/>
    <property type="match status" value="2"/>
</dbReference>
<gene>
    <name evidence="3" type="ORF">B9M88_06575</name>
</gene>
<dbReference type="InterPro" id="IPR036188">
    <property type="entry name" value="FAD/NAD-bd_sf"/>
</dbReference>
<reference evidence="3 4" key="1">
    <citation type="submission" date="2017-04" db="EMBL/GenBank/DDBJ databases">
        <title>Staphylococcus agnetis, a potential pathogen in the broiler production.</title>
        <authorList>
            <person name="Poulsen L."/>
        </authorList>
    </citation>
    <scope>NUCLEOTIDE SEQUENCE [LARGE SCALE GENOMIC DNA]</scope>
    <source>
        <strain evidence="3 4">723_310714_2_2_spleen</strain>
    </source>
</reference>
<proteinExistence type="predicted"/>
<name>A0ABX3Z3Q1_9STAP</name>
<evidence type="ECO:0000259" key="2">
    <source>
        <dbReference type="Pfam" id="PF13454"/>
    </source>
</evidence>
<feature type="region of interest" description="Disordered" evidence="1">
    <location>
        <begin position="496"/>
        <end position="571"/>
    </location>
</feature>
<dbReference type="Gene3D" id="3.50.50.60">
    <property type="entry name" value="FAD/NAD(P)-binding domain"/>
    <property type="match status" value="1"/>
</dbReference>
<evidence type="ECO:0000256" key="1">
    <source>
        <dbReference type="SAM" id="MobiDB-lite"/>
    </source>
</evidence>
<evidence type="ECO:0000313" key="3">
    <source>
        <dbReference type="EMBL" id="OTW31119.1"/>
    </source>
</evidence>
<dbReference type="Pfam" id="PF13454">
    <property type="entry name" value="NAD_binding_9"/>
    <property type="match status" value="1"/>
</dbReference>
<feature type="domain" description="FAD-dependent urate hydroxylase HpyO/Asp monooxygenase CreE-like FAD/NAD(P)-binding" evidence="2">
    <location>
        <begin position="4"/>
        <end position="159"/>
    </location>
</feature>
<dbReference type="PANTHER" id="PTHR40254">
    <property type="entry name" value="BLR0577 PROTEIN"/>
    <property type="match status" value="1"/>
</dbReference>
<feature type="compositionally biased region" description="Basic and acidic residues" evidence="1">
    <location>
        <begin position="520"/>
        <end position="551"/>
    </location>
</feature>
<evidence type="ECO:0000313" key="4">
    <source>
        <dbReference type="Proteomes" id="UP000195208"/>
    </source>
</evidence>
<dbReference type="RefSeq" id="WP_085622467.1">
    <property type="nucleotide sequence ID" value="NZ_NDYM01000010.1"/>
</dbReference>
<organism evidence="3 4">
    <name type="scientific">Staphylococcus agnetis</name>
    <dbReference type="NCBI Taxonomy" id="985762"/>
    <lineage>
        <taxon>Bacteria</taxon>
        <taxon>Bacillati</taxon>
        <taxon>Bacillota</taxon>
        <taxon>Bacilli</taxon>
        <taxon>Bacillales</taxon>
        <taxon>Staphylococcaceae</taxon>
        <taxon>Staphylococcus</taxon>
    </lineage>
</organism>
<feature type="compositionally biased region" description="Basic residues" evidence="1">
    <location>
        <begin position="552"/>
        <end position="571"/>
    </location>
</feature>
<sequence length="571" mass="66262">MRVAIIGMGTAGVSVLRHLVKFEKFNQLEVDVYDNDKNMGQGKPFQDDSEDLLTNVPTSMISLNQDNIHEFKEWYEAHDEYQYGNADYLPRFVFGHYMRDQLETFHSSFQNINIITNEVTQMYIEEANDAIIPRTIHICTKNDETTCKKYDYIFLTIGTLSYNDPYHLKGTKNYIHSPYPANRTLDNVKDTDRIVIIGSGLASLDVIRHTVKHHQNKPIIVASRSGKMPSVRGEMIDITLKYLTLAQFDALKQKHMGCVPLDEAIALFKKECEALNIPLQRLLKRRKYDAIRDLTYDLNHPQELGKFQSLLEVIKEIMDWIWNSFSRDDQEQFIRKYQRYIVENSNPMPRETAQLVLENIKSGHIQIYSGLEDLRHYYGKFRLKFKNQDEVLKAEVVINATGAKKYLSQLDDDDALLLDIANRQIIQSHPMGGIQIVPATNEVISPLYGTLNNLRAIGQITNGVNYYRNGIPSIVQQAVRSVQNLYDTLEKRAMTNQDDYENHSSHSKQNVNATENSDTAFKELQEKVDVSQKPKHKDDKKNKKIKKEKEDKKKKHKKKHNKKKKHKKKKE</sequence>